<feature type="compositionally biased region" description="Low complexity" evidence="9">
    <location>
        <begin position="71"/>
        <end position="82"/>
    </location>
</feature>
<dbReference type="GO" id="GO:0000122">
    <property type="term" value="P:negative regulation of transcription by RNA polymerase II"/>
    <property type="evidence" value="ECO:0007669"/>
    <property type="project" value="TreeGrafter"/>
</dbReference>
<feature type="region of interest" description="Disordered" evidence="9">
    <location>
        <begin position="238"/>
        <end position="310"/>
    </location>
</feature>
<organism evidence="12">
    <name type="scientific">Caenorhabditis remanei</name>
    <name type="common">Caenorhabditis vulgaris</name>
    <dbReference type="NCBI Taxonomy" id="31234"/>
    <lineage>
        <taxon>Eukaryota</taxon>
        <taxon>Metazoa</taxon>
        <taxon>Ecdysozoa</taxon>
        <taxon>Nematoda</taxon>
        <taxon>Chromadorea</taxon>
        <taxon>Rhabditida</taxon>
        <taxon>Rhabditina</taxon>
        <taxon>Rhabditomorpha</taxon>
        <taxon>Rhabditoidea</taxon>
        <taxon>Rhabditidae</taxon>
        <taxon>Peloderinae</taxon>
        <taxon>Caenorhabditis</taxon>
    </lineage>
</organism>
<dbReference type="EMBL" id="DS268495">
    <property type="protein sequence ID" value="EFP11997.1"/>
    <property type="molecule type" value="Genomic_DNA"/>
</dbReference>
<dbReference type="AlphaFoldDB" id="E3MYB3"/>
<dbReference type="Proteomes" id="UP000008281">
    <property type="component" value="Unassembled WGS sequence"/>
</dbReference>
<sequence>MSISIMTDEASKEEPKQVQEYSCSGCKQLQSDVANSMNLIMQRMDQLQYRLDEILKENAILKGAAGAVTSSSSTAVSSGKVTPTPAASSPKLEIKEQKPVLVNGAGTPSVSGARKRKPKERTPPTAASPLPDFSNFVNGFMFDPITMASNPNGMMQLLSLVQQQQDAAPTAPQPPTANTTATEQRSMTPPEAKQVKMETSSSEETMSSVKTEPEEADMLGAQQTQSILDALTAQFTTVGGRGKSESPSNNTTSTSTPTQSGTITATAAASTDSENRTIKLEAIATPSRSQDSSDEPMSSANDPNTARCSNCQTDKTTAWRRDSEGRLVCNPCGLYYRLHKVRRPIEMRKNHIQQRYRRKNKDKDLANLTDPNLFNQLLTQMPSMATGGSPTSASNALSFLEQITQFTQAHELMNSSASF</sequence>
<dbReference type="eggNOG" id="KOG1601">
    <property type="taxonomic scope" value="Eukaryota"/>
</dbReference>
<dbReference type="InterPro" id="IPR013088">
    <property type="entry name" value="Znf_NHR/GATA"/>
</dbReference>
<proteinExistence type="predicted"/>
<dbReference type="STRING" id="31234.E3MYB3"/>
<dbReference type="PRINTS" id="PR00619">
    <property type="entry name" value="GATAZNFINGER"/>
</dbReference>
<feature type="compositionally biased region" description="Low complexity" evidence="9">
    <location>
        <begin position="162"/>
        <end position="182"/>
    </location>
</feature>
<gene>
    <name evidence="11" type="primary">Cre-egl-18</name>
    <name evidence="11" type="ORF">CRE_31381</name>
</gene>
<evidence type="ECO:0000259" key="10">
    <source>
        <dbReference type="PROSITE" id="PS50114"/>
    </source>
</evidence>
<evidence type="ECO:0000256" key="8">
    <source>
        <dbReference type="PROSITE-ProRule" id="PRU00094"/>
    </source>
</evidence>
<dbReference type="CDD" id="cd00202">
    <property type="entry name" value="ZnF_GATA"/>
    <property type="match status" value="1"/>
</dbReference>
<evidence type="ECO:0000256" key="7">
    <source>
        <dbReference type="ARBA" id="ARBA00023242"/>
    </source>
</evidence>
<keyword evidence="5" id="KW-0805">Transcription regulation</keyword>
<dbReference type="Gene3D" id="3.30.50.10">
    <property type="entry name" value="Erythroid Transcription Factor GATA-1, subunit A"/>
    <property type="match status" value="1"/>
</dbReference>
<feature type="compositionally biased region" description="Low complexity" evidence="9">
    <location>
        <begin position="245"/>
        <end position="271"/>
    </location>
</feature>
<dbReference type="GO" id="GO:0000978">
    <property type="term" value="F:RNA polymerase II cis-regulatory region sequence-specific DNA binding"/>
    <property type="evidence" value="ECO:0007669"/>
    <property type="project" value="TreeGrafter"/>
</dbReference>
<dbReference type="PANTHER" id="PTHR10071">
    <property type="entry name" value="TRANSCRIPTION FACTOR GATA FAMILY MEMBER"/>
    <property type="match status" value="1"/>
</dbReference>
<dbReference type="GO" id="GO:0045165">
    <property type="term" value="P:cell fate commitment"/>
    <property type="evidence" value="ECO:0007669"/>
    <property type="project" value="TreeGrafter"/>
</dbReference>
<dbReference type="InParanoid" id="E3MYB3"/>
<keyword evidence="4" id="KW-0862">Zinc</keyword>
<evidence type="ECO:0000256" key="6">
    <source>
        <dbReference type="ARBA" id="ARBA00023163"/>
    </source>
</evidence>
<evidence type="ECO:0000256" key="1">
    <source>
        <dbReference type="ARBA" id="ARBA00004123"/>
    </source>
</evidence>
<dbReference type="GeneID" id="9816645"/>
<dbReference type="GO" id="GO:0008270">
    <property type="term" value="F:zinc ion binding"/>
    <property type="evidence" value="ECO:0007669"/>
    <property type="project" value="UniProtKB-KW"/>
</dbReference>
<evidence type="ECO:0000256" key="9">
    <source>
        <dbReference type="SAM" id="MobiDB-lite"/>
    </source>
</evidence>
<dbReference type="CTD" id="9816645"/>
<dbReference type="InterPro" id="IPR039355">
    <property type="entry name" value="Transcription_factor_GATA"/>
</dbReference>
<dbReference type="KEGG" id="crq:GCK72_016306"/>
<dbReference type="PANTHER" id="PTHR10071:SF155">
    <property type="entry name" value="TRANSCRIPTION FACTOR EGL-18-RELATED"/>
    <property type="match status" value="1"/>
</dbReference>
<dbReference type="Pfam" id="PF00320">
    <property type="entry name" value="GATA"/>
    <property type="match status" value="1"/>
</dbReference>
<dbReference type="OrthoDB" id="515401at2759"/>
<feature type="region of interest" description="Disordered" evidence="9">
    <location>
        <begin position="162"/>
        <end position="211"/>
    </location>
</feature>
<feature type="compositionally biased region" description="Polar residues" evidence="9">
    <location>
        <begin position="286"/>
        <end position="310"/>
    </location>
</feature>
<dbReference type="SUPFAM" id="SSF57716">
    <property type="entry name" value="Glucocorticoid receptor-like (DNA-binding domain)"/>
    <property type="match status" value="1"/>
</dbReference>
<evidence type="ECO:0000313" key="11">
    <source>
        <dbReference type="EMBL" id="EFP11997.1"/>
    </source>
</evidence>
<dbReference type="InterPro" id="IPR000679">
    <property type="entry name" value="Znf_GATA"/>
</dbReference>
<evidence type="ECO:0000256" key="3">
    <source>
        <dbReference type="ARBA" id="ARBA00022771"/>
    </source>
</evidence>
<dbReference type="GO" id="GO:0005634">
    <property type="term" value="C:nucleus"/>
    <property type="evidence" value="ECO:0007669"/>
    <property type="project" value="UniProtKB-SubCell"/>
</dbReference>
<dbReference type="OMA" id="PCGLYYR"/>
<dbReference type="PROSITE" id="PS50114">
    <property type="entry name" value="GATA_ZN_FINGER_2"/>
    <property type="match status" value="1"/>
</dbReference>
<keyword evidence="3 8" id="KW-0863">Zinc-finger</keyword>
<evidence type="ECO:0000256" key="2">
    <source>
        <dbReference type="ARBA" id="ARBA00022723"/>
    </source>
</evidence>
<dbReference type="RefSeq" id="XP_003098905.2">
    <property type="nucleotide sequence ID" value="XM_003098857.2"/>
</dbReference>
<reference evidence="11" key="1">
    <citation type="submission" date="2007-07" db="EMBL/GenBank/DDBJ databases">
        <title>PCAP assembly of the Caenorhabditis remanei genome.</title>
        <authorList>
            <consortium name="The Caenorhabditis remanei Sequencing Consortium"/>
            <person name="Wilson R.K."/>
        </authorList>
    </citation>
    <scope>NUCLEOTIDE SEQUENCE [LARGE SCALE GENOMIC DNA]</scope>
    <source>
        <strain evidence="11">PB4641</strain>
    </source>
</reference>
<dbReference type="SMART" id="SM00401">
    <property type="entry name" value="ZnF_GATA"/>
    <property type="match status" value="1"/>
</dbReference>
<feature type="compositionally biased region" description="Low complexity" evidence="9">
    <location>
        <begin position="197"/>
        <end position="210"/>
    </location>
</feature>
<keyword evidence="7" id="KW-0539">Nucleus</keyword>
<evidence type="ECO:0000313" key="12">
    <source>
        <dbReference type="Proteomes" id="UP000008281"/>
    </source>
</evidence>
<protein>
    <submittedName>
        <fullName evidence="11">CRE-EGL-18 protein</fullName>
    </submittedName>
</protein>
<accession>E3MYB3</accession>
<keyword evidence="6" id="KW-0804">Transcription</keyword>
<keyword evidence="2" id="KW-0479">Metal-binding</keyword>
<evidence type="ECO:0000256" key="5">
    <source>
        <dbReference type="ARBA" id="ARBA00023015"/>
    </source>
</evidence>
<dbReference type="GO" id="GO:0045944">
    <property type="term" value="P:positive regulation of transcription by RNA polymerase II"/>
    <property type="evidence" value="ECO:0007669"/>
    <property type="project" value="TreeGrafter"/>
</dbReference>
<keyword evidence="12" id="KW-1185">Reference proteome</keyword>
<feature type="region of interest" description="Disordered" evidence="9">
    <location>
        <begin position="71"/>
        <end position="133"/>
    </location>
</feature>
<dbReference type="HOGENOM" id="CLU_685583_0_0_1"/>
<evidence type="ECO:0000256" key="4">
    <source>
        <dbReference type="ARBA" id="ARBA00022833"/>
    </source>
</evidence>
<name>E3MYB3_CAERE</name>
<dbReference type="GO" id="GO:0000981">
    <property type="term" value="F:DNA-binding transcription factor activity, RNA polymerase II-specific"/>
    <property type="evidence" value="ECO:0007669"/>
    <property type="project" value="TreeGrafter"/>
</dbReference>
<feature type="domain" description="GATA-type" evidence="10">
    <location>
        <begin position="307"/>
        <end position="355"/>
    </location>
</feature>
<comment type="subcellular location">
    <subcellularLocation>
        <location evidence="1">Nucleus</location>
    </subcellularLocation>
</comment>